<feature type="region of interest" description="Disordered" evidence="2">
    <location>
        <begin position="351"/>
        <end position="382"/>
    </location>
</feature>
<evidence type="ECO:0000313" key="3">
    <source>
        <dbReference type="EMBL" id="RIA95767.1"/>
    </source>
</evidence>
<evidence type="ECO:0008006" key="5">
    <source>
        <dbReference type="Google" id="ProtNLM"/>
    </source>
</evidence>
<dbReference type="PANTHER" id="PTHR28559:SF1">
    <property type="entry name" value="DNA REPAIR PROTEIN XRCC4"/>
    <property type="match status" value="1"/>
</dbReference>
<dbReference type="GO" id="GO:0032807">
    <property type="term" value="C:DNA ligase IV complex"/>
    <property type="evidence" value="ECO:0007669"/>
    <property type="project" value="TreeGrafter"/>
</dbReference>
<reference evidence="3 4" key="1">
    <citation type="submission" date="2018-06" db="EMBL/GenBank/DDBJ databases">
        <title>Comparative genomics reveals the genomic features of Rhizophagus irregularis, R. cerebriforme, R. diaphanum and Gigaspora rosea, and their symbiotic lifestyle signature.</title>
        <authorList>
            <person name="Morin E."/>
            <person name="San Clemente H."/>
            <person name="Chen E.C.H."/>
            <person name="De La Providencia I."/>
            <person name="Hainaut M."/>
            <person name="Kuo A."/>
            <person name="Kohler A."/>
            <person name="Murat C."/>
            <person name="Tang N."/>
            <person name="Roy S."/>
            <person name="Loubradou J."/>
            <person name="Henrissat B."/>
            <person name="Grigoriev I.V."/>
            <person name="Corradi N."/>
            <person name="Roux C."/>
            <person name="Martin F.M."/>
        </authorList>
    </citation>
    <scope>NUCLEOTIDE SEQUENCE [LARGE SCALE GENOMIC DNA]</scope>
    <source>
        <strain evidence="3 4">DAOM 227022</strain>
    </source>
</reference>
<feature type="compositionally biased region" description="Polar residues" evidence="2">
    <location>
        <begin position="274"/>
        <end position="289"/>
    </location>
</feature>
<proteinExistence type="predicted"/>
<dbReference type="GO" id="GO:0003677">
    <property type="term" value="F:DNA binding"/>
    <property type="evidence" value="ECO:0007669"/>
    <property type="project" value="InterPro"/>
</dbReference>
<evidence type="ECO:0000256" key="2">
    <source>
        <dbReference type="SAM" id="MobiDB-lite"/>
    </source>
</evidence>
<dbReference type="InterPro" id="IPR010585">
    <property type="entry name" value="DNA_repair_prot_XRCC4"/>
</dbReference>
<keyword evidence="1" id="KW-0175">Coiled coil</keyword>
<keyword evidence="4" id="KW-1185">Reference proteome</keyword>
<dbReference type="OrthoDB" id="2377911at2759"/>
<dbReference type="GO" id="GO:0010165">
    <property type="term" value="P:response to X-ray"/>
    <property type="evidence" value="ECO:0007669"/>
    <property type="project" value="TreeGrafter"/>
</dbReference>
<accession>A0A397TH71</accession>
<dbReference type="Proteomes" id="UP000265703">
    <property type="component" value="Unassembled WGS sequence"/>
</dbReference>
<organism evidence="3 4">
    <name type="scientific">Glomus cerebriforme</name>
    <dbReference type="NCBI Taxonomy" id="658196"/>
    <lineage>
        <taxon>Eukaryota</taxon>
        <taxon>Fungi</taxon>
        <taxon>Fungi incertae sedis</taxon>
        <taxon>Mucoromycota</taxon>
        <taxon>Glomeromycotina</taxon>
        <taxon>Glomeromycetes</taxon>
        <taxon>Glomerales</taxon>
        <taxon>Glomeraceae</taxon>
        <taxon>Glomus</taxon>
    </lineage>
</organism>
<gene>
    <name evidence="3" type="ORF">C1645_802809</name>
</gene>
<evidence type="ECO:0000313" key="4">
    <source>
        <dbReference type="Proteomes" id="UP000265703"/>
    </source>
</evidence>
<sequence>MSTGQYKLSITCFRLSSSVENEIEKIFYVRSNWKVDPFKDLLGRDEKVICDLSITDCKSFWTRNVKLIDFKNTKPDNIRNPKDFCEATQAALSGRDKYGDQKLSCQIAINESHAKLTWNWSMQQAGISTMALQFTLGSISLHPVSQFETIKMWQEWIDFFIEERNQLIKSKNTYEIRVNDLEEIKNHMQDKIESITDEKINNQALLIEKFKKVLNTKKKKVKKLMKVLNANGAIMSSELRASHDLSDEHLNEKELLEEELSNESESSKHDNARGKSSWSRSRPLSTDAFSPSKKTKLDDVLASKSTIASESPNEDDQNEIELVQEVKEVKEKRPRKRPESVLTKTFRGQVIKSRRMGRRPVTRSSNSLDNILIPVDEPEPNPEIEEVNEVNEGVEDLLNQL</sequence>
<protein>
    <recommendedName>
        <fullName evidence="5">XRCC4-like factor-domain-containing protein</fullName>
    </recommendedName>
</protein>
<dbReference type="GO" id="GO:0006310">
    <property type="term" value="P:DNA recombination"/>
    <property type="evidence" value="ECO:0007669"/>
    <property type="project" value="InterPro"/>
</dbReference>
<name>A0A397TH71_9GLOM</name>
<dbReference type="AlphaFoldDB" id="A0A397TH71"/>
<dbReference type="STRING" id="658196.A0A397TH71"/>
<dbReference type="GO" id="GO:0005958">
    <property type="term" value="C:DNA-dependent protein kinase-DNA ligase 4 complex"/>
    <property type="evidence" value="ECO:0007669"/>
    <property type="project" value="TreeGrafter"/>
</dbReference>
<dbReference type="SUPFAM" id="SSF58022">
    <property type="entry name" value="XRCC4, C-terminal oligomerization domain"/>
    <property type="match status" value="1"/>
</dbReference>
<feature type="region of interest" description="Disordered" evidence="2">
    <location>
        <begin position="256"/>
        <end position="318"/>
    </location>
</feature>
<feature type="coiled-coil region" evidence="1">
    <location>
        <begin position="171"/>
        <end position="198"/>
    </location>
</feature>
<evidence type="ECO:0000256" key="1">
    <source>
        <dbReference type="SAM" id="Coils"/>
    </source>
</evidence>
<comment type="caution">
    <text evidence="3">The sequence shown here is derived from an EMBL/GenBank/DDBJ whole genome shotgun (WGS) entry which is preliminary data.</text>
</comment>
<dbReference type="EMBL" id="QKYT01000055">
    <property type="protein sequence ID" value="RIA95767.1"/>
    <property type="molecule type" value="Genomic_DNA"/>
</dbReference>
<dbReference type="PANTHER" id="PTHR28559">
    <property type="entry name" value="DNA REPAIR PROTEIN XRCC4"/>
    <property type="match status" value="1"/>
</dbReference>
<dbReference type="GO" id="GO:0006303">
    <property type="term" value="P:double-strand break repair via nonhomologous end joining"/>
    <property type="evidence" value="ECO:0007669"/>
    <property type="project" value="TreeGrafter"/>
</dbReference>
<feature type="compositionally biased region" description="Basic residues" evidence="2">
    <location>
        <begin position="352"/>
        <end position="361"/>
    </location>
</feature>